<keyword evidence="2" id="KW-1133">Transmembrane helix</keyword>
<evidence type="ECO:0000256" key="2">
    <source>
        <dbReference type="SAM" id="Phobius"/>
    </source>
</evidence>
<evidence type="ECO:0000313" key="4">
    <source>
        <dbReference type="Proteomes" id="UP001270362"/>
    </source>
</evidence>
<gene>
    <name evidence="3" type="ORF">B0T22DRAFT_445880</name>
</gene>
<comment type="caution">
    <text evidence="3">The sequence shown here is derived from an EMBL/GenBank/DDBJ whole genome shotgun (WGS) entry which is preliminary data.</text>
</comment>
<organism evidence="3 4">
    <name type="scientific">Podospora appendiculata</name>
    <dbReference type="NCBI Taxonomy" id="314037"/>
    <lineage>
        <taxon>Eukaryota</taxon>
        <taxon>Fungi</taxon>
        <taxon>Dikarya</taxon>
        <taxon>Ascomycota</taxon>
        <taxon>Pezizomycotina</taxon>
        <taxon>Sordariomycetes</taxon>
        <taxon>Sordariomycetidae</taxon>
        <taxon>Sordariales</taxon>
        <taxon>Podosporaceae</taxon>
        <taxon>Podospora</taxon>
    </lineage>
</organism>
<accession>A0AAE0WYV3</accession>
<evidence type="ECO:0008006" key="5">
    <source>
        <dbReference type="Google" id="ProtNLM"/>
    </source>
</evidence>
<keyword evidence="2" id="KW-0812">Transmembrane</keyword>
<evidence type="ECO:0000313" key="3">
    <source>
        <dbReference type="EMBL" id="KAK3680872.1"/>
    </source>
</evidence>
<reference evidence="3" key="1">
    <citation type="journal article" date="2023" name="Mol. Phylogenet. Evol.">
        <title>Genome-scale phylogeny and comparative genomics of the fungal order Sordariales.</title>
        <authorList>
            <person name="Hensen N."/>
            <person name="Bonometti L."/>
            <person name="Westerberg I."/>
            <person name="Brannstrom I.O."/>
            <person name="Guillou S."/>
            <person name="Cros-Aarteil S."/>
            <person name="Calhoun S."/>
            <person name="Haridas S."/>
            <person name="Kuo A."/>
            <person name="Mondo S."/>
            <person name="Pangilinan J."/>
            <person name="Riley R."/>
            <person name="LaButti K."/>
            <person name="Andreopoulos B."/>
            <person name="Lipzen A."/>
            <person name="Chen C."/>
            <person name="Yan M."/>
            <person name="Daum C."/>
            <person name="Ng V."/>
            <person name="Clum A."/>
            <person name="Steindorff A."/>
            <person name="Ohm R.A."/>
            <person name="Martin F."/>
            <person name="Silar P."/>
            <person name="Natvig D.O."/>
            <person name="Lalanne C."/>
            <person name="Gautier V."/>
            <person name="Ament-Velasquez S.L."/>
            <person name="Kruys A."/>
            <person name="Hutchinson M.I."/>
            <person name="Powell A.J."/>
            <person name="Barry K."/>
            <person name="Miller A.N."/>
            <person name="Grigoriev I.V."/>
            <person name="Debuchy R."/>
            <person name="Gladieux P."/>
            <person name="Hiltunen Thoren M."/>
            <person name="Johannesson H."/>
        </authorList>
    </citation>
    <scope>NUCLEOTIDE SEQUENCE</scope>
    <source>
        <strain evidence="3">CBS 314.62</strain>
    </source>
</reference>
<proteinExistence type="predicted"/>
<dbReference type="EMBL" id="JAULSO010000009">
    <property type="protein sequence ID" value="KAK3680872.1"/>
    <property type="molecule type" value="Genomic_DNA"/>
</dbReference>
<feature type="region of interest" description="Disordered" evidence="1">
    <location>
        <begin position="191"/>
        <end position="230"/>
    </location>
</feature>
<dbReference type="Proteomes" id="UP001270362">
    <property type="component" value="Unassembled WGS sequence"/>
</dbReference>
<evidence type="ECO:0000256" key="1">
    <source>
        <dbReference type="SAM" id="MobiDB-lite"/>
    </source>
</evidence>
<keyword evidence="4" id="KW-1185">Reference proteome</keyword>
<dbReference type="AlphaFoldDB" id="A0AAE0WYV3"/>
<name>A0AAE0WYV3_9PEZI</name>
<feature type="region of interest" description="Disordered" evidence="1">
    <location>
        <begin position="148"/>
        <end position="172"/>
    </location>
</feature>
<feature type="transmembrane region" description="Helical" evidence="2">
    <location>
        <begin position="80"/>
        <end position="102"/>
    </location>
</feature>
<reference evidence="3" key="2">
    <citation type="submission" date="2023-06" db="EMBL/GenBank/DDBJ databases">
        <authorList>
            <consortium name="Lawrence Berkeley National Laboratory"/>
            <person name="Haridas S."/>
            <person name="Hensen N."/>
            <person name="Bonometti L."/>
            <person name="Westerberg I."/>
            <person name="Brannstrom I.O."/>
            <person name="Guillou S."/>
            <person name="Cros-Aarteil S."/>
            <person name="Calhoun S."/>
            <person name="Kuo A."/>
            <person name="Mondo S."/>
            <person name="Pangilinan J."/>
            <person name="Riley R."/>
            <person name="Labutti K."/>
            <person name="Andreopoulos B."/>
            <person name="Lipzen A."/>
            <person name="Chen C."/>
            <person name="Yanf M."/>
            <person name="Daum C."/>
            <person name="Ng V."/>
            <person name="Clum A."/>
            <person name="Steindorff A."/>
            <person name="Ohm R."/>
            <person name="Martin F."/>
            <person name="Silar P."/>
            <person name="Natvig D."/>
            <person name="Lalanne C."/>
            <person name="Gautier V."/>
            <person name="Ament-Velasquez S.L."/>
            <person name="Kruys A."/>
            <person name="Hutchinson M.I."/>
            <person name="Powell A.J."/>
            <person name="Barry K."/>
            <person name="Miller A.N."/>
            <person name="Grigoriev I.V."/>
            <person name="Debuchy R."/>
            <person name="Gladieux P."/>
            <person name="Thoren M.H."/>
            <person name="Johannesson H."/>
        </authorList>
    </citation>
    <scope>NUCLEOTIDE SEQUENCE</scope>
    <source>
        <strain evidence="3">CBS 314.62</strain>
    </source>
</reference>
<keyword evidence="2" id="KW-0472">Membrane</keyword>
<sequence>MTWTTNPAPGPSCPPCVVTCCPCVCPATDMAQLLEILGRMAESQAEIANNTLAVANNEAAVANNTLAIANEVNAAATPAWVSFGSFAMTVASVLVALVAIYLPEGGGGGRTGLLPSARRRRVDGRPCVMQGEVWGSWGGGSKALTMRRSSPMTEAPAVPVEENGAPPQLSPVSSMSSRWAFRVNDAVQRAAQGNPAGAPPLASGTGASGVDVDSEGGAGLGAKRSLEEAW</sequence>
<protein>
    <recommendedName>
        <fullName evidence="5">Transmembrane protein</fullName>
    </recommendedName>
</protein>